<dbReference type="InterPro" id="IPR049050">
    <property type="entry name" value="nSTAND3"/>
</dbReference>
<dbReference type="EMBL" id="CP021434">
    <property type="protein sequence ID" value="ARU59963.1"/>
    <property type="molecule type" value="Genomic_DNA"/>
</dbReference>
<dbReference type="Pfam" id="PF20720">
    <property type="entry name" value="nSTAND3"/>
    <property type="match status" value="1"/>
</dbReference>
<feature type="domain" description="Novel STAND NTPase 3" evidence="1">
    <location>
        <begin position="180"/>
        <end position="337"/>
    </location>
</feature>
<dbReference type="KEGG" id="tum:CBW65_01970"/>
<dbReference type="SUPFAM" id="SSF52540">
    <property type="entry name" value="P-loop containing nucleoside triphosphate hydrolases"/>
    <property type="match status" value="2"/>
</dbReference>
<keyword evidence="3" id="KW-1185">Reference proteome</keyword>
<evidence type="ECO:0000259" key="1">
    <source>
        <dbReference type="Pfam" id="PF20720"/>
    </source>
</evidence>
<dbReference type="AlphaFoldDB" id="A0A1Y0IKK4"/>
<organism evidence="2 3">
    <name type="scientific">Tumebacillus avium</name>
    <dbReference type="NCBI Taxonomy" id="1903704"/>
    <lineage>
        <taxon>Bacteria</taxon>
        <taxon>Bacillati</taxon>
        <taxon>Bacillota</taxon>
        <taxon>Bacilli</taxon>
        <taxon>Bacillales</taxon>
        <taxon>Alicyclobacillaceae</taxon>
        <taxon>Tumebacillus</taxon>
    </lineage>
</organism>
<name>A0A1Y0IKK4_9BACL</name>
<gene>
    <name evidence="2" type="ORF">CBW65_01970</name>
</gene>
<reference evidence="3" key="1">
    <citation type="submission" date="2017-05" db="EMBL/GenBank/DDBJ databases">
        <authorList>
            <person name="Sung H."/>
        </authorList>
    </citation>
    <scope>NUCLEOTIDE SEQUENCE [LARGE SCALE GENOMIC DNA]</scope>
    <source>
        <strain evidence="3">AR23208</strain>
    </source>
</reference>
<protein>
    <submittedName>
        <fullName evidence="2">AAA family ATPase</fullName>
    </submittedName>
</protein>
<dbReference type="RefSeq" id="WP_087455352.1">
    <property type="nucleotide sequence ID" value="NZ_CP021434.1"/>
</dbReference>
<proteinExistence type="predicted"/>
<dbReference type="OrthoDB" id="9806903at2"/>
<sequence length="1140" mass="134213">MSKYDFHLLLEPLEFEKLVCDIVQQRDGIFLKMYKEGSDMGIDGLFVDGTMKTIVQVKRYGPDFKRIFRDLEKNELPKVRKLKPDRYILGVSMEFSPAEEAKIIDLFEGYIRSEHDILNSNDINRYLELPAYKQTLLKYPKLWLPNLNIADKLFNEAANRAVFIESAEELEEAVRAAKSFVPTRIYLEALQKWSQNQVIVLSGEPGVGKTTMAYMLALSYLKQENALFAWANSIQDVYTMLDNDIHQVIILDDFWGSIFLGNQSRRNDETRLEKLIRRIINSQGKKRLILTTREYILQQGLQKHPLLRNTLEQFALVTTMEAYGDDEKASILYSHLYASSLEYDYVYYLFTQTEWIVHHENYNPRVLALFLSNTSTSDLSPEDYHEELIVYLDNPEEFWRSIFLDLSNEAQIVAMLLLISSTPMHLESMEHCYDKYVHTCNFHMTVKNLGECISELEKTMLNTVFSEDYEAILLKFSMPAVQDFLYTYLQKNCELLVPKLIECCVYYNQLQFLLEHLTKFCSRRVTDLIVQHCMVHYHNYSSSLLEYDGSWNWDVPLLDEDKGQLSRFFHLLRCYELTKHPTLYRFLEFEIDAYCTTLGIDDPETSYRDLHNFPGIIVRCIKNGMRFDSGLIEKYYTSAFSIFHYVEIQKFQNVFPEAYDLFHETYHETIKRNVKSTILAELDFLFDYDMEFEIDVLIDNIPDLLQQFELEYTEKFRLTVLEASGRNPIVIEEKDRSNMLSSDWEDHEQHSLKSIKADARDWLFGPSETYFEDDDEIAEYILESHLSSDIKKDLIKVLNNATPQHIYDWLHTMESINLLFATLDKNPSHIWQQEGGLIFSMLRHIAQDDQDIAQKLTLFCFESTHSFLYSEEPIMRLQHFMESEVYKMHLENNPRLLEVVFEHLLLRDEQWIRFIHLPLFFFCYALGICLGSEEEELETCYPEIWGANFNKLKQVIRHGSKKQINILYAESLPYYLKNYEWEGYLYRMIEEINPYHFNRYFVGPRIKSFLKKLGDGDENSKLINLLSLSKLQFAYNTSDDHFFSAEMSDAICMIEHLGIAEIWDGEFPTTILMERLLELQKEGIVHQSGDTWSLMIYKITNIRLLQELGVYDAAITFLSNVEATSSRFEDGDYSPIIRLC</sequence>
<dbReference type="Proteomes" id="UP000195437">
    <property type="component" value="Chromosome"/>
</dbReference>
<dbReference type="Gene3D" id="3.40.50.300">
    <property type="entry name" value="P-loop containing nucleotide triphosphate hydrolases"/>
    <property type="match status" value="1"/>
</dbReference>
<dbReference type="InterPro" id="IPR027417">
    <property type="entry name" value="P-loop_NTPase"/>
</dbReference>
<evidence type="ECO:0000313" key="3">
    <source>
        <dbReference type="Proteomes" id="UP000195437"/>
    </source>
</evidence>
<accession>A0A1Y0IKK4</accession>
<evidence type="ECO:0000313" key="2">
    <source>
        <dbReference type="EMBL" id="ARU59963.1"/>
    </source>
</evidence>